<dbReference type="RefSeq" id="WP_142604981.1">
    <property type="nucleotide sequence ID" value="NZ_VDGG01000002.1"/>
</dbReference>
<sequence length="206" mass="20690">MCINNSSCGCHLSRCRNLGPFLAVDADCNIPPAPSLLRSAGIIPFSSGGPVALLTVTSGASTPALIGFGSSVLSPTILSNTITLTSVLNEAFSVPRVGTITSISASFIAAAGITLTTGSTVTVRAQIWRAPAGTNVYSPTSAFVDLAPSLSGLLSVLVPSEGSSDTFPPVPLAVGDRLVMMISTTQTGPLNIVALTGSVSAGITIE</sequence>
<dbReference type="EMBL" id="VDGG01000002">
    <property type="protein sequence ID" value="TQR18457.1"/>
    <property type="molecule type" value="Genomic_DNA"/>
</dbReference>
<reference evidence="1 2" key="1">
    <citation type="submission" date="2019-05" db="EMBL/GenBank/DDBJ databases">
        <title>Psychrobacillus vulpis sp. nov., a new species isolated from feces of a red fox that inhabits in The Tablas de Daimiel Natural Park, Albacete, Spain.</title>
        <authorList>
            <person name="Rodriguez M."/>
            <person name="Reina J.C."/>
            <person name="Bejar V."/>
            <person name="Llamas I."/>
        </authorList>
    </citation>
    <scope>NUCLEOTIDE SEQUENCE [LARGE SCALE GENOMIC DNA]</scope>
    <source>
        <strain evidence="1 2">NHI-2</strain>
    </source>
</reference>
<comment type="caution">
    <text evidence="1">The sequence shown here is derived from an EMBL/GenBank/DDBJ whole genome shotgun (WGS) entry which is preliminary data.</text>
</comment>
<proteinExistence type="predicted"/>
<evidence type="ECO:0000313" key="1">
    <source>
        <dbReference type="EMBL" id="TQR18457.1"/>
    </source>
</evidence>
<dbReference type="OrthoDB" id="1685113at2"/>
<gene>
    <name evidence="1" type="ORF">FG383_00970</name>
</gene>
<dbReference type="AlphaFoldDB" id="A0A544TLX5"/>
<dbReference type="NCBIfam" id="TIGR03721">
    <property type="entry name" value="exospore_TM"/>
    <property type="match status" value="1"/>
</dbReference>
<keyword evidence="2" id="KW-1185">Reference proteome</keyword>
<evidence type="ECO:0008006" key="3">
    <source>
        <dbReference type="Google" id="ProtNLM"/>
    </source>
</evidence>
<name>A0A544TLX5_9BACI</name>
<organism evidence="1 2">
    <name type="scientific">Psychrobacillus soli</name>
    <dbReference type="NCBI Taxonomy" id="1543965"/>
    <lineage>
        <taxon>Bacteria</taxon>
        <taxon>Bacillati</taxon>
        <taxon>Bacillota</taxon>
        <taxon>Bacilli</taxon>
        <taxon>Bacillales</taxon>
        <taxon>Bacillaceae</taxon>
        <taxon>Psychrobacillus</taxon>
    </lineage>
</organism>
<accession>A0A544TLX5</accession>
<dbReference type="Proteomes" id="UP000318937">
    <property type="component" value="Unassembled WGS sequence"/>
</dbReference>
<dbReference type="InterPro" id="IPR021210">
    <property type="entry name" value="Exosporium_BclB"/>
</dbReference>
<protein>
    <recommendedName>
        <fullName evidence="3">BclB domain-containing protein</fullName>
    </recommendedName>
</protein>
<evidence type="ECO:0000313" key="2">
    <source>
        <dbReference type="Proteomes" id="UP000318937"/>
    </source>
</evidence>